<evidence type="ECO:0000256" key="1">
    <source>
        <dbReference type="SAM" id="SignalP"/>
    </source>
</evidence>
<dbReference type="AlphaFoldDB" id="A0A4R6PR14"/>
<proteinExistence type="predicted"/>
<accession>A0A4R6PR14</accession>
<gene>
    <name evidence="2" type="ORF">DFR75_101329</name>
</gene>
<feature type="chain" id="PRO_5020986627" evidence="1">
    <location>
        <begin position="25"/>
        <end position="130"/>
    </location>
</feature>
<name>A0A4R6PR14_NOCIG</name>
<feature type="signal peptide" evidence="1">
    <location>
        <begin position="1"/>
        <end position="24"/>
    </location>
</feature>
<organism evidence="2 3">
    <name type="scientific">Nocardia ignorata</name>
    <dbReference type="NCBI Taxonomy" id="145285"/>
    <lineage>
        <taxon>Bacteria</taxon>
        <taxon>Bacillati</taxon>
        <taxon>Actinomycetota</taxon>
        <taxon>Actinomycetes</taxon>
        <taxon>Mycobacteriales</taxon>
        <taxon>Nocardiaceae</taxon>
        <taxon>Nocardia</taxon>
    </lineage>
</organism>
<comment type="caution">
    <text evidence="2">The sequence shown here is derived from an EMBL/GenBank/DDBJ whole genome shotgun (WGS) entry which is preliminary data.</text>
</comment>
<evidence type="ECO:0000313" key="2">
    <source>
        <dbReference type="EMBL" id="TDP41231.1"/>
    </source>
</evidence>
<dbReference type="RefSeq" id="WP_067493767.1">
    <property type="nucleotide sequence ID" value="NZ_JBHXPO010000001.1"/>
</dbReference>
<evidence type="ECO:0000313" key="3">
    <source>
        <dbReference type="Proteomes" id="UP000295087"/>
    </source>
</evidence>
<keyword evidence="3" id="KW-1185">Reference proteome</keyword>
<reference evidence="2 3" key="1">
    <citation type="submission" date="2019-03" db="EMBL/GenBank/DDBJ databases">
        <title>Genomic Encyclopedia of Type Strains, Phase IV (KMG-IV): sequencing the most valuable type-strain genomes for metagenomic binning, comparative biology and taxonomic classification.</title>
        <authorList>
            <person name="Goeker M."/>
        </authorList>
    </citation>
    <scope>NUCLEOTIDE SEQUENCE [LARGE SCALE GENOMIC DNA]</scope>
    <source>
        <strain evidence="2 3">DSM 44496</strain>
    </source>
</reference>
<protein>
    <submittedName>
        <fullName evidence="2">Uncharacterized protein</fullName>
    </submittedName>
</protein>
<dbReference type="EMBL" id="SNXK01000001">
    <property type="protein sequence ID" value="TDP41231.1"/>
    <property type="molecule type" value="Genomic_DNA"/>
</dbReference>
<sequence>MRSTKRRHAAALLLLPVAGTFALAGCGGDSGYETGPEPTEPTISQPTVDSLCSILDSQQGTWKALGPEVGRVAFNGAMRLWALRDTTANAAVSYDRYVVDEVTDRSCPEVRADTLTVLDYPDMKTALNGF</sequence>
<dbReference type="PROSITE" id="PS51257">
    <property type="entry name" value="PROKAR_LIPOPROTEIN"/>
    <property type="match status" value="1"/>
</dbReference>
<dbReference type="Proteomes" id="UP000295087">
    <property type="component" value="Unassembled WGS sequence"/>
</dbReference>
<keyword evidence="1" id="KW-0732">Signal</keyword>